<proteinExistence type="predicted"/>
<dbReference type="InterPro" id="IPR050765">
    <property type="entry name" value="Riboflavin_Biosynth_HTPR"/>
</dbReference>
<reference evidence="1 2" key="1">
    <citation type="submission" date="2017-01" db="EMBL/GenBank/DDBJ databases">
        <title>Genomic analysis of Xuhuaishuia manganoxidans DY6-4.</title>
        <authorList>
            <person name="Wang X."/>
        </authorList>
    </citation>
    <scope>NUCLEOTIDE SEQUENCE [LARGE SCALE GENOMIC DNA]</scope>
    <source>
        <strain evidence="1 2">DY6-4</strain>
    </source>
</reference>
<gene>
    <name evidence="1" type="ORF">BV394_01475</name>
</gene>
<dbReference type="GO" id="GO:0008703">
    <property type="term" value="F:5-amino-6-(5-phosphoribosylamino)uracil reductase activity"/>
    <property type="evidence" value="ECO:0007669"/>
    <property type="project" value="InterPro"/>
</dbReference>
<dbReference type="PANTHER" id="PTHR38011:SF11">
    <property type="entry name" value="2,5-DIAMINO-6-RIBOSYLAMINO-4(3H)-PYRIMIDINONE 5'-PHOSPHATE REDUCTASE"/>
    <property type="match status" value="1"/>
</dbReference>
<dbReference type="GO" id="GO:0009231">
    <property type="term" value="P:riboflavin biosynthetic process"/>
    <property type="evidence" value="ECO:0007669"/>
    <property type="project" value="InterPro"/>
</dbReference>
<accession>A0A2M9DH54</accession>
<evidence type="ECO:0000313" key="2">
    <source>
        <dbReference type="Proteomes" id="UP000187266"/>
    </source>
</evidence>
<dbReference type="OrthoDB" id="9782335at2"/>
<dbReference type="InterPro" id="IPR024072">
    <property type="entry name" value="DHFR-like_dom_sf"/>
</dbReference>
<dbReference type="Proteomes" id="UP000187266">
    <property type="component" value="Chromosome"/>
</dbReference>
<protein>
    <submittedName>
        <fullName evidence="1">Uncharacterized protein</fullName>
    </submittedName>
</protein>
<dbReference type="SUPFAM" id="SSF53597">
    <property type="entry name" value="Dihydrofolate reductase-like"/>
    <property type="match status" value="1"/>
</dbReference>
<dbReference type="PANTHER" id="PTHR38011">
    <property type="entry name" value="DIHYDROFOLATE REDUCTASE FAMILY PROTEIN (AFU_ORTHOLOGUE AFUA_8G06820)"/>
    <property type="match status" value="1"/>
</dbReference>
<dbReference type="Pfam" id="PF01872">
    <property type="entry name" value="RibD_C"/>
    <property type="match status" value="1"/>
</dbReference>
<accession>A0A1U7DFA3</accession>
<name>A0A1U7DFA3_9RHOB</name>
<dbReference type="RefSeq" id="WP_076978583.1">
    <property type="nucleotide sequence ID" value="NZ_CP019124.1"/>
</dbReference>
<dbReference type="Gene3D" id="3.40.430.10">
    <property type="entry name" value="Dihydrofolate Reductase, subunit A"/>
    <property type="match status" value="1"/>
</dbReference>
<organism evidence="1 2">
    <name type="scientific">Brevirhabdus pacifica</name>
    <dbReference type="NCBI Taxonomy" id="1267768"/>
    <lineage>
        <taxon>Bacteria</taxon>
        <taxon>Pseudomonadati</taxon>
        <taxon>Pseudomonadota</taxon>
        <taxon>Alphaproteobacteria</taxon>
        <taxon>Rhodobacterales</taxon>
        <taxon>Paracoccaceae</taxon>
        <taxon>Brevirhabdus</taxon>
    </lineage>
</organism>
<dbReference type="InterPro" id="IPR002734">
    <property type="entry name" value="RibDG_C"/>
</dbReference>
<dbReference type="AlphaFoldDB" id="A0A1U7DFA3"/>
<keyword evidence="2" id="KW-1185">Reference proteome</keyword>
<dbReference type="STRING" id="1267768.BV394_01475"/>
<dbReference type="EMBL" id="CP019124">
    <property type="protein sequence ID" value="APX88558.1"/>
    <property type="molecule type" value="Genomic_DNA"/>
</dbReference>
<sequence>MELPAGQAMMAISLDGFVARPDHRLDWLMRLDTDGEDHGFEAFQDSVDAIVMGANSFRSVLGFGHWAYRKPVVVLSSRMDDADVPARLSGKAEISRLSPRDVMTELGRRGAGRVYVDGAAVIRSFLKAGLIAEMRIALAPVLIGEGIRLFGPLGADIPLTLCDVQQFPSGLVQMRYRLEG</sequence>
<evidence type="ECO:0000313" key="1">
    <source>
        <dbReference type="EMBL" id="APX88558.1"/>
    </source>
</evidence>